<evidence type="ECO:0000256" key="1">
    <source>
        <dbReference type="SAM" id="MobiDB-lite"/>
    </source>
</evidence>
<dbReference type="AlphaFoldDB" id="A0AAV9TPG0"/>
<feature type="compositionally biased region" description="Polar residues" evidence="1">
    <location>
        <begin position="120"/>
        <end position="133"/>
    </location>
</feature>
<feature type="region of interest" description="Disordered" evidence="1">
    <location>
        <begin position="1"/>
        <end position="209"/>
    </location>
</feature>
<feature type="region of interest" description="Disordered" evidence="1">
    <location>
        <begin position="355"/>
        <end position="374"/>
    </location>
</feature>
<accession>A0AAV9TPG0</accession>
<organism evidence="2 3">
    <name type="scientific">Colletotrichum tabaci</name>
    <dbReference type="NCBI Taxonomy" id="1209068"/>
    <lineage>
        <taxon>Eukaryota</taxon>
        <taxon>Fungi</taxon>
        <taxon>Dikarya</taxon>
        <taxon>Ascomycota</taxon>
        <taxon>Pezizomycotina</taxon>
        <taxon>Sordariomycetes</taxon>
        <taxon>Hypocreomycetidae</taxon>
        <taxon>Glomerellales</taxon>
        <taxon>Glomerellaceae</taxon>
        <taxon>Colletotrichum</taxon>
        <taxon>Colletotrichum destructivum species complex</taxon>
    </lineage>
</organism>
<sequence>MDFDDEDSLFGSPPKPNSGPWGSNRADNVGKPSQLPSANQQGDSAPGNDSSPVADQDRKKCSKCLKDHPFSSYSYMNSMGQQQPRNQCTDCRKKRRVSAARSKKRKQEDMTGQHQHERQTQGQNQHHQVSQELQGHLKQNKKIPSPKDATMMAWDAKVEAPGPFPRVSQRPSNAFPSLPGLEGSRPTASRDPSLTPALPNSDCGRDPVPPTFEDAVTTDVQTLRDMQHMRNVECLQEFDNLTRSSQMSPSSVFPPDPRFASKAPQEQSPAQPTQPQSDERYRPILAIVHTLPISLNGADLDFVVGQERQMFDQGRQTCPWMRGQDEATLQQYWRKREAAVVLGLLEVPMPSLQPKIGITRSQGSHNNMPGGNDR</sequence>
<dbReference type="Proteomes" id="UP001327957">
    <property type="component" value="Unassembled WGS sequence"/>
</dbReference>
<proteinExistence type="predicted"/>
<evidence type="ECO:0000313" key="3">
    <source>
        <dbReference type="Proteomes" id="UP001327957"/>
    </source>
</evidence>
<comment type="caution">
    <text evidence="2">The sequence shown here is derived from an EMBL/GenBank/DDBJ whole genome shotgun (WGS) entry which is preliminary data.</text>
</comment>
<keyword evidence="3" id="KW-1185">Reference proteome</keyword>
<gene>
    <name evidence="2" type="ORF">QIS74_01509</name>
</gene>
<feature type="compositionally biased region" description="Polar residues" evidence="1">
    <location>
        <begin position="264"/>
        <end position="276"/>
    </location>
</feature>
<feature type="compositionally biased region" description="Polar residues" evidence="1">
    <location>
        <begin position="359"/>
        <end position="374"/>
    </location>
</feature>
<feature type="compositionally biased region" description="Polar residues" evidence="1">
    <location>
        <begin position="71"/>
        <end position="89"/>
    </location>
</feature>
<feature type="compositionally biased region" description="Basic and acidic residues" evidence="1">
    <location>
        <begin position="55"/>
        <end position="69"/>
    </location>
</feature>
<evidence type="ECO:0000313" key="2">
    <source>
        <dbReference type="EMBL" id="KAK6225462.1"/>
    </source>
</evidence>
<name>A0AAV9TPG0_9PEZI</name>
<dbReference type="EMBL" id="JASAOK010000002">
    <property type="protein sequence ID" value="KAK6225462.1"/>
    <property type="molecule type" value="Genomic_DNA"/>
</dbReference>
<protein>
    <submittedName>
        <fullName evidence="2">Uncharacterized protein</fullName>
    </submittedName>
</protein>
<feature type="compositionally biased region" description="Basic residues" evidence="1">
    <location>
        <begin position="92"/>
        <end position="105"/>
    </location>
</feature>
<feature type="compositionally biased region" description="Basic and acidic residues" evidence="1">
    <location>
        <begin position="106"/>
        <end position="119"/>
    </location>
</feature>
<reference evidence="2 3" key="1">
    <citation type="submission" date="2023-04" db="EMBL/GenBank/DDBJ databases">
        <title>Colletotrichum tabacum stain YC1 causing leaf anthracnose on Nicotiana tabacum(L.) cv.</title>
        <authorList>
            <person name="Ji Z."/>
            <person name="Wang M."/>
            <person name="Zhang J."/>
            <person name="Wang N."/>
            <person name="Zhou Z."/>
        </authorList>
    </citation>
    <scope>NUCLEOTIDE SEQUENCE [LARGE SCALE GENOMIC DNA]</scope>
    <source>
        <strain evidence="2 3">YC1</strain>
    </source>
</reference>
<feature type="region of interest" description="Disordered" evidence="1">
    <location>
        <begin position="243"/>
        <end position="279"/>
    </location>
</feature>
<feature type="compositionally biased region" description="Polar residues" evidence="1">
    <location>
        <begin position="34"/>
        <end position="53"/>
    </location>
</feature>